<dbReference type="AlphaFoldDB" id="A0AAI9DEZ1"/>
<comment type="similarity">
    <text evidence="2">Belongs to the fimbrial protein family.</text>
</comment>
<organism evidence="6">
    <name type="scientific">Providencia stuartii</name>
    <dbReference type="NCBI Taxonomy" id="588"/>
    <lineage>
        <taxon>Bacteria</taxon>
        <taxon>Pseudomonadati</taxon>
        <taxon>Pseudomonadota</taxon>
        <taxon>Gammaproteobacteria</taxon>
        <taxon>Enterobacterales</taxon>
        <taxon>Morganellaceae</taxon>
        <taxon>Providencia</taxon>
    </lineage>
</organism>
<dbReference type="SUPFAM" id="SSF49401">
    <property type="entry name" value="Bacterial adhesins"/>
    <property type="match status" value="1"/>
</dbReference>
<proteinExistence type="inferred from homology"/>
<sequence length="189" mass="20770">MGIFLCVKLRNIVLFFSIIFLPIANSATTMNFDGTLVDTPCRIDQSSLNQNIVFLNSSPRDYWQFPAIRPTEKFTIKLIQCDAKSLWKSVKIKFNGQTESAMGAEQQKYLSLSSGANKGKLAIGFVDIDGSQHITLGQNHNGGKGTQLNDGTMLLTFNAFVQASPTAIANKSVVPGMYNATVEFEVSYE</sequence>
<dbReference type="InterPro" id="IPR050263">
    <property type="entry name" value="Bact_Fimbrial_Adh_Pro"/>
</dbReference>
<accession>A0AAI9DEZ1</accession>
<dbReference type="InterPro" id="IPR000259">
    <property type="entry name" value="Adhesion_dom_fimbrial"/>
</dbReference>
<feature type="domain" description="Fimbrial-type adhesion" evidence="5">
    <location>
        <begin position="30"/>
        <end position="189"/>
    </location>
</feature>
<dbReference type="InterPro" id="IPR036937">
    <property type="entry name" value="Adhesion_dom_fimbrial_sf"/>
</dbReference>
<dbReference type="EMBL" id="ABMABF030000014">
    <property type="protein sequence ID" value="EMJ5135899.1"/>
    <property type="molecule type" value="Genomic_DNA"/>
</dbReference>
<evidence type="ECO:0000256" key="3">
    <source>
        <dbReference type="ARBA" id="ARBA00022729"/>
    </source>
</evidence>
<dbReference type="InterPro" id="IPR008966">
    <property type="entry name" value="Adhesion_dom_sf"/>
</dbReference>
<dbReference type="Pfam" id="PF00419">
    <property type="entry name" value="Fimbrial"/>
    <property type="match status" value="1"/>
</dbReference>
<evidence type="ECO:0000256" key="1">
    <source>
        <dbReference type="ARBA" id="ARBA00004561"/>
    </source>
</evidence>
<dbReference type="PANTHER" id="PTHR33420:SF3">
    <property type="entry name" value="FIMBRIAL SUBUNIT ELFA"/>
    <property type="match status" value="1"/>
</dbReference>
<dbReference type="PANTHER" id="PTHR33420">
    <property type="entry name" value="FIMBRIAL SUBUNIT ELFA-RELATED"/>
    <property type="match status" value="1"/>
</dbReference>
<evidence type="ECO:0000313" key="6">
    <source>
        <dbReference type="EMBL" id="EMJ5135899.1"/>
    </source>
</evidence>
<name>A0AAI9DEZ1_PROST</name>
<protein>
    <submittedName>
        <fullName evidence="6">Type 1 fimbrial protein</fullName>
    </submittedName>
</protein>
<comment type="subcellular location">
    <subcellularLocation>
        <location evidence="1">Fimbrium</location>
    </subcellularLocation>
</comment>
<comment type="caution">
    <text evidence="6">The sequence shown here is derived from an EMBL/GenBank/DDBJ whole genome shotgun (WGS) entry which is preliminary data.</text>
</comment>
<reference evidence="6" key="1">
    <citation type="submission" date="2024-02" db="EMBL/GenBank/DDBJ databases">
        <authorList>
            <consortium name="Clinical and Environmental Microbiology Branch: Whole genome sequencing antimicrobial resistance pathogens in the healthcare setting"/>
        </authorList>
    </citation>
    <scope>NUCLEOTIDE SEQUENCE</scope>
    <source>
        <strain evidence="6">2021GO-0154</strain>
    </source>
</reference>
<dbReference type="GO" id="GO:0043709">
    <property type="term" value="P:cell adhesion involved in single-species biofilm formation"/>
    <property type="evidence" value="ECO:0007669"/>
    <property type="project" value="TreeGrafter"/>
</dbReference>
<evidence type="ECO:0000259" key="5">
    <source>
        <dbReference type="Pfam" id="PF00419"/>
    </source>
</evidence>
<dbReference type="Gene3D" id="2.60.40.1090">
    <property type="entry name" value="Fimbrial-type adhesion domain"/>
    <property type="match status" value="1"/>
</dbReference>
<dbReference type="GO" id="GO:0009289">
    <property type="term" value="C:pilus"/>
    <property type="evidence" value="ECO:0007669"/>
    <property type="project" value="UniProtKB-SubCell"/>
</dbReference>
<gene>
    <name evidence="6" type="ORF">RG298_003672</name>
</gene>
<keyword evidence="3" id="KW-0732">Signal</keyword>
<keyword evidence="4" id="KW-0281">Fimbrium</keyword>
<evidence type="ECO:0000256" key="2">
    <source>
        <dbReference type="ARBA" id="ARBA00006671"/>
    </source>
</evidence>
<evidence type="ECO:0000256" key="4">
    <source>
        <dbReference type="ARBA" id="ARBA00023263"/>
    </source>
</evidence>